<protein>
    <submittedName>
        <fullName evidence="1">Uncharacterized protein</fullName>
    </submittedName>
</protein>
<evidence type="ECO:0000313" key="1">
    <source>
        <dbReference type="EMBL" id="KAG8186775.1"/>
    </source>
</evidence>
<dbReference type="EMBL" id="JAFNEN010000289">
    <property type="protein sequence ID" value="KAG8186775.1"/>
    <property type="molecule type" value="Genomic_DNA"/>
</dbReference>
<name>A0AAV6UR98_9ARAC</name>
<dbReference type="Proteomes" id="UP000827092">
    <property type="component" value="Unassembled WGS sequence"/>
</dbReference>
<reference evidence="1 2" key="1">
    <citation type="journal article" date="2022" name="Nat. Ecol. Evol.">
        <title>A masculinizing supergene underlies an exaggerated male reproductive morph in a spider.</title>
        <authorList>
            <person name="Hendrickx F."/>
            <person name="De Corte Z."/>
            <person name="Sonet G."/>
            <person name="Van Belleghem S.M."/>
            <person name="Kostlbacher S."/>
            <person name="Vangestel C."/>
        </authorList>
    </citation>
    <scope>NUCLEOTIDE SEQUENCE [LARGE SCALE GENOMIC DNA]</scope>
    <source>
        <strain evidence="1">W744_W776</strain>
    </source>
</reference>
<accession>A0AAV6UR98</accession>
<gene>
    <name evidence="1" type="ORF">JTE90_010669</name>
</gene>
<organism evidence="1 2">
    <name type="scientific">Oedothorax gibbosus</name>
    <dbReference type="NCBI Taxonomy" id="931172"/>
    <lineage>
        <taxon>Eukaryota</taxon>
        <taxon>Metazoa</taxon>
        <taxon>Ecdysozoa</taxon>
        <taxon>Arthropoda</taxon>
        <taxon>Chelicerata</taxon>
        <taxon>Arachnida</taxon>
        <taxon>Araneae</taxon>
        <taxon>Araneomorphae</taxon>
        <taxon>Entelegynae</taxon>
        <taxon>Araneoidea</taxon>
        <taxon>Linyphiidae</taxon>
        <taxon>Erigoninae</taxon>
        <taxon>Oedothorax</taxon>
    </lineage>
</organism>
<sequence>MMSGIRLKAEFEIEARKRSITQRFQKPSPKHVYALTGMPSIRWIASNKDSRLEIYGDIMDCSLANLKDGH</sequence>
<proteinExistence type="predicted"/>
<keyword evidence="2" id="KW-1185">Reference proteome</keyword>
<comment type="caution">
    <text evidence="1">The sequence shown here is derived from an EMBL/GenBank/DDBJ whole genome shotgun (WGS) entry which is preliminary data.</text>
</comment>
<evidence type="ECO:0000313" key="2">
    <source>
        <dbReference type="Proteomes" id="UP000827092"/>
    </source>
</evidence>
<dbReference type="AlphaFoldDB" id="A0AAV6UR98"/>